<dbReference type="InterPro" id="IPR013328">
    <property type="entry name" value="6PGD_dom2"/>
</dbReference>
<protein>
    <submittedName>
        <fullName evidence="4">Mannitol-1-phosphate 5-dehydrogenase</fullName>
    </submittedName>
</protein>
<dbReference type="Gene3D" id="3.40.50.720">
    <property type="entry name" value="NAD(P)-binding Rossmann-like Domain"/>
    <property type="match status" value="1"/>
</dbReference>
<dbReference type="InterPro" id="IPR050988">
    <property type="entry name" value="Mannitol_DH/Oxidoreductase"/>
</dbReference>
<dbReference type="OrthoDB" id="271711at2"/>
<evidence type="ECO:0000259" key="2">
    <source>
        <dbReference type="Pfam" id="PF01232"/>
    </source>
</evidence>
<dbReference type="InterPro" id="IPR013118">
    <property type="entry name" value="Mannitol_DH_C"/>
</dbReference>
<dbReference type="PANTHER" id="PTHR43362:SF1">
    <property type="entry name" value="MANNITOL DEHYDROGENASE 2-RELATED"/>
    <property type="match status" value="1"/>
</dbReference>
<dbReference type="AlphaFoldDB" id="A0A2G5K576"/>
<name>A0A2G5K576_9RHOB</name>
<dbReference type="SUPFAM" id="SSF48179">
    <property type="entry name" value="6-phosphogluconate dehydrogenase C-terminal domain-like"/>
    <property type="match status" value="1"/>
</dbReference>
<dbReference type="EMBL" id="MDGM01000012">
    <property type="protein sequence ID" value="PIB24269.1"/>
    <property type="molecule type" value="Genomic_DNA"/>
</dbReference>
<keyword evidence="1" id="KW-0560">Oxidoreductase</keyword>
<gene>
    <name evidence="4" type="ORF">BFP76_03335</name>
</gene>
<evidence type="ECO:0000313" key="4">
    <source>
        <dbReference type="EMBL" id="PIB24269.1"/>
    </source>
</evidence>
<feature type="domain" description="Mannitol dehydrogenase C-terminal" evidence="3">
    <location>
        <begin position="280"/>
        <end position="467"/>
    </location>
</feature>
<evidence type="ECO:0000256" key="1">
    <source>
        <dbReference type="ARBA" id="ARBA00023002"/>
    </source>
</evidence>
<dbReference type="InterPro" id="IPR008927">
    <property type="entry name" value="6-PGluconate_DH-like_C_sf"/>
</dbReference>
<evidence type="ECO:0000259" key="3">
    <source>
        <dbReference type="Pfam" id="PF08125"/>
    </source>
</evidence>
<dbReference type="InterPro" id="IPR036291">
    <property type="entry name" value="NAD(P)-bd_dom_sf"/>
</dbReference>
<evidence type="ECO:0000313" key="5">
    <source>
        <dbReference type="Proteomes" id="UP000231516"/>
    </source>
</evidence>
<accession>A0A2G5K576</accession>
<comment type="caution">
    <text evidence="4">The sequence shown here is derived from an EMBL/GenBank/DDBJ whole genome shotgun (WGS) entry which is preliminary data.</text>
</comment>
<dbReference type="RefSeq" id="WP_099592567.1">
    <property type="nucleotide sequence ID" value="NZ_MDGM01000012.1"/>
</dbReference>
<reference evidence="4 5" key="1">
    <citation type="submission" date="2016-08" db="EMBL/GenBank/DDBJ databases">
        <title>Draft genome of Amylibacter sp. strain 4G11.</title>
        <authorList>
            <person name="Wong S.-K."/>
            <person name="Hamasaki K."/>
            <person name="Yoshizawa S."/>
        </authorList>
    </citation>
    <scope>NUCLEOTIDE SEQUENCE [LARGE SCALE GENOMIC DNA]</scope>
    <source>
        <strain evidence="4 5">4G11</strain>
    </source>
</reference>
<organism evidence="4 5">
    <name type="scientific">Paramylibacter kogurei</name>
    <dbReference type="NCBI Taxonomy" id="1889778"/>
    <lineage>
        <taxon>Bacteria</taxon>
        <taxon>Pseudomonadati</taxon>
        <taxon>Pseudomonadota</taxon>
        <taxon>Alphaproteobacteria</taxon>
        <taxon>Rhodobacterales</taxon>
        <taxon>Paracoccaceae</taxon>
        <taxon>Paramylibacter</taxon>
    </lineage>
</organism>
<dbReference type="InterPro" id="IPR000669">
    <property type="entry name" value="Mannitol_DH"/>
</dbReference>
<proteinExistence type="predicted"/>
<dbReference type="PRINTS" id="PR00084">
    <property type="entry name" value="MTLDHDRGNASE"/>
</dbReference>
<feature type="domain" description="Mannitol dehydrogenase N-terminal" evidence="2">
    <location>
        <begin position="22"/>
        <end position="270"/>
    </location>
</feature>
<dbReference type="GO" id="GO:0016616">
    <property type="term" value="F:oxidoreductase activity, acting on the CH-OH group of donors, NAD or NADP as acceptor"/>
    <property type="evidence" value="ECO:0007669"/>
    <property type="project" value="TreeGrafter"/>
</dbReference>
<dbReference type="Pfam" id="PF08125">
    <property type="entry name" value="Mannitol_dh_C"/>
    <property type="match status" value="1"/>
</dbReference>
<keyword evidence="5" id="KW-1185">Reference proteome</keyword>
<dbReference type="SUPFAM" id="SSF51735">
    <property type="entry name" value="NAD(P)-binding Rossmann-fold domains"/>
    <property type="match status" value="1"/>
</dbReference>
<dbReference type="InterPro" id="IPR013131">
    <property type="entry name" value="Mannitol_DH_N"/>
</dbReference>
<dbReference type="Gene3D" id="1.10.1040.10">
    <property type="entry name" value="N-(1-d-carboxylethyl)-l-norvaline Dehydrogenase, domain 2"/>
    <property type="match status" value="1"/>
</dbReference>
<dbReference type="Pfam" id="PF01232">
    <property type="entry name" value="Mannitol_dh"/>
    <property type="match status" value="1"/>
</dbReference>
<dbReference type="Proteomes" id="UP000231516">
    <property type="component" value="Unassembled WGS sequence"/>
</dbReference>
<dbReference type="PANTHER" id="PTHR43362">
    <property type="entry name" value="MANNITOL DEHYDROGENASE DSF1-RELATED"/>
    <property type="match status" value="1"/>
</dbReference>
<sequence>MNRQATPRLYETKYDHTAVTTGAVHLGFGAFHRAHQAIYIDDYMEKTGDLAWGITAVNLRREETVNFAKNRADGNGYIVKSMAPDGSQEFRRVRSHNAFVDWHTQTEEAENLLAQASLHFVTITVTESGYYLDANGVLDAHDPIIANELSGHGRATVYGYLQQGLQRRKDADNGGLTVMCCDNIRQNGKMLRANFLRYLELAGAGDLRNWVEQNCTFPCSMVDRITPRSSQILIDEIQSLFGDNPIAPVMGEDFTQWVIEDNFAAQMPDLGLVDATITRDVAPYEEAKIRILNGGHTCLTYLGALKGHETFDSAMNDAELFEHFWGYTHGEVLPALTIDLPFDKEQYLQKIIARFKNASIGDTVERICADGFLKFPIFILPTLRGCLKQGVFPTHGVRAIASWYVFAKHIDAGKMNIQYAEPNWDRLQPMLSDTGLDAFINATELWDNLPKDYPEFSTQLSAAIKEMELTWPV</sequence>